<keyword evidence="3" id="KW-0804">Transcription</keyword>
<gene>
    <name evidence="6" type="ORF">PUW23_15130</name>
    <name evidence="7" type="ORF">PUW25_14890</name>
</gene>
<dbReference type="AlphaFoldDB" id="A0AAX3MTC5"/>
<dbReference type="PROSITE" id="PS01124">
    <property type="entry name" value="HTH_ARAC_FAMILY_2"/>
    <property type="match status" value="1"/>
</dbReference>
<dbReference type="GO" id="GO:0043565">
    <property type="term" value="F:sequence-specific DNA binding"/>
    <property type="evidence" value="ECO:0007669"/>
    <property type="project" value="InterPro"/>
</dbReference>
<dbReference type="InterPro" id="IPR018060">
    <property type="entry name" value="HTH_AraC"/>
</dbReference>
<dbReference type="PANTHER" id="PTHR43280">
    <property type="entry name" value="ARAC-FAMILY TRANSCRIPTIONAL REGULATOR"/>
    <property type="match status" value="1"/>
</dbReference>
<evidence type="ECO:0000256" key="2">
    <source>
        <dbReference type="ARBA" id="ARBA00023125"/>
    </source>
</evidence>
<dbReference type="PRINTS" id="PR00032">
    <property type="entry name" value="HTHARAC"/>
</dbReference>
<keyword evidence="4" id="KW-1133">Transmembrane helix</keyword>
<keyword evidence="9" id="KW-1185">Reference proteome</keyword>
<organism evidence="6 8">
    <name type="scientific">Paenibacillus urinalis</name>
    <dbReference type="NCBI Taxonomy" id="521520"/>
    <lineage>
        <taxon>Bacteria</taxon>
        <taxon>Bacillati</taxon>
        <taxon>Bacillota</taxon>
        <taxon>Bacilli</taxon>
        <taxon>Bacillales</taxon>
        <taxon>Paenibacillaceae</taxon>
        <taxon>Paenibacillus</taxon>
    </lineage>
</organism>
<keyword evidence="2" id="KW-0238">DNA-binding</keyword>
<dbReference type="PROSITE" id="PS00041">
    <property type="entry name" value="HTH_ARAC_FAMILY_1"/>
    <property type="match status" value="1"/>
</dbReference>
<evidence type="ECO:0000259" key="5">
    <source>
        <dbReference type="PROSITE" id="PS01124"/>
    </source>
</evidence>
<name>A0AAX3MTC5_9BACL</name>
<dbReference type="EMBL" id="CP118101">
    <property type="protein sequence ID" value="WDH80871.1"/>
    <property type="molecule type" value="Genomic_DNA"/>
</dbReference>
<feature type="transmembrane region" description="Helical" evidence="4">
    <location>
        <begin position="256"/>
        <end position="284"/>
    </location>
</feature>
<keyword evidence="4" id="KW-0812">Transmembrane</keyword>
<dbReference type="GO" id="GO:0003700">
    <property type="term" value="F:DNA-binding transcription factor activity"/>
    <property type="evidence" value="ECO:0007669"/>
    <property type="project" value="InterPro"/>
</dbReference>
<feature type="domain" description="HTH araC/xylS-type" evidence="5">
    <location>
        <begin position="642"/>
        <end position="741"/>
    </location>
</feature>
<dbReference type="InterPro" id="IPR018062">
    <property type="entry name" value="HTH_AraC-typ_CS"/>
</dbReference>
<accession>A0AAX3MTC5</accession>
<feature type="transmembrane region" description="Helical" evidence="4">
    <location>
        <begin position="12"/>
        <end position="32"/>
    </location>
</feature>
<reference evidence="6 9" key="1">
    <citation type="submission" date="2023-02" db="EMBL/GenBank/DDBJ databases">
        <title>Pathogen: clinical or host-associated sample.</title>
        <authorList>
            <person name="Hergert J."/>
            <person name="Casey R."/>
            <person name="Wagner J."/>
            <person name="Young E.L."/>
            <person name="Oakeson K.F."/>
        </authorList>
    </citation>
    <scope>NUCLEOTIDE SEQUENCE</scope>
    <source>
        <strain evidence="7 9">2022CK-00829</strain>
        <strain evidence="6">2022CK-00830</strain>
    </source>
</reference>
<evidence type="ECO:0000256" key="1">
    <source>
        <dbReference type="ARBA" id="ARBA00023015"/>
    </source>
</evidence>
<evidence type="ECO:0000256" key="3">
    <source>
        <dbReference type="ARBA" id="ARBA00023163"/>
    </source>
</evidence>
<sequence length="750" mass="85924">MSRTWYHRLLLSYFPIFLLTVTILIFVSFVFVNDISRMETRKADHIASSYLVDSIDRTLKEIELSVLESVESTGAYKQYFNKNEANTDEIYAIAKSLRELTSSSPLVQSVYLYDKNNESVLTSGGMEEVNGFSDEAWIRNITTGEMPSGWQSVRDYDAGLIQRTPIRVLSINKGLPLPFGSDGVLVVNVKMSGIEQIVDSMVNGQLSFLHILDREGRVIYRAHSGGEETESGKVLNSLPLDRLGWTIESGIKAGNLFGWVSVISYLWVAIALGTVLVAIIYLVYITRRNYKPIQVIMKRIEALQIRTMDLSDSKNDEMKLIDGVLENLIHHMSDYDKKSRENLLLQRSKLFSDLLYGEHLVHNMAVRLSELSPFTDIQSSSRFAVVVSEINRYEKVFEERYSRVEQNALKFALINVFQEQARGANLQCWVEWIGHDRSAAIFHATEVNEDVQETIRQVAEECRSWVEQNLRISLSFGIGQAANGMSKIRDSYIAAESAMQHKLLRNGDITLSGTGESTQQLLETYTYLQMIAEFVKQFRMSSSNWRDQLERIFETFEKHYLPDEHIRSLIQAMLQMLSREVAVMSEQLEEELSGESIENTMKLLDEAETLDGIKSILSEYLTDLFRTYVSVSETKSYRAMVNEMKDYIEEHFTNPDLSLKHLSDRFQISGKYASYLFKTEFNMKFVDFVTELRMKEAQKLLLTTDCSLQEIALQVGYANAISFGRVFKRLEGITPGDFRRLKRLPSVTET</sequence>
<dbReference type="RefSeq" id="WP_047910433.1">
    <property type="nucleotide sequence ID" value="NZ_CP118101.1"/>
</dbReference>
<keyword evidence="1" id="KW-0805">Transcription regulation</keyword>
<evidence type="ECO:0000313" key="9">
    <source>
        <dbReference type="Proteomes" id="UP001221519"/>
    </source>
</evidence>
<evidence type="ECO:0000313" key="8">
    <source>
        <dbReference type="Proteomes" id="UP001220962"/>
    </source>
</evidence>
<dbReference type="Proteomes" id="UP001220962">
    <property type="component" value="Chromosome"/>
</dbReference>
<dbReference type="PANTHER" id="PTHR43280:SF28">
    <property type="entry name" value="HTH-TYPE TRANSCRIPTIONAL ACTIVATOR RHAS"/>
    <property type="match status" value="1"/>
</dbReference>
<dbReference type="SMART" id="SM00342">
    <property type="entry name" value="HTH_ARAC"/>
    <property type="match status" value="1"/>
</dbReference>
<dbReference type="Gene3D" id="1.10.10.60">
    <property type="entry name" value="Homeodomain-like"/>
    <property type="match status" value="2"/>
</dbReference>
<dbReference type="Proteomes" id="UP001221519">
    <property type="component" value="Chromosome"/>
</dbReference>
<dbReference type="SUPFAM" id="SSF46689">
    <property type="entry name" value="Homeodomain-like"/>
    <property type="match status" value="1"/>
</dbReference>
<dbReference type="InterPro" id="IPR020449">
    <property type="entry name" value="Tscrpt_reg_AraC-type_HTH"/>
</dbReference>
<dbReference type="Pfam" id="PF12833">
    <property type="entry name" value="HTH_18"/>
    <property type="match status" value="1"/>
</dbReference>
<dbReference type="EMBL" id="CP118108">
    <property type="protein sequence ID" value="WDI00571.1"/>
    <property type="molecule type" value="Genomic_DNA"/>
</dbReference>
<evidence type="ECO:0000313" key="7">
    <source>
        <dbReference type="EMBL" id="WDI00571.1"/>
    </source>
</evidence>
<evidence type="ECO:0000256" key="4">
    <source>
        <dbReference type="SAM" id="Phobius"/>
    </source>
</evidence>
<keyword evidence="4" id="KW-0472">Membrane</keyword>
<protein>
    <submittedName>
        <fullName evidence="6">Helix-turn-helix domain-containing protein</fullName>
    </submittedName>
</protein>
<dbReference type="InterPro" id="IPR009057">
    <property type="entry name" value="Homeodomain-like_sf"/>
</dbReference>
<evidence type="ECO:0000313" key="6">
    <source>
        <dbReference type="EMBL" id="WDH80871.1"/>
    </source>
</evidence>
<proteinExistence type="predicted"/>